<evidence type="ECO:0000256" key="6">
    <source>
        <dbReference type="ARBA" id="ARBA00023136"/>
    </source>
</evidence>
<dbReference type="GO" id="GO:0007188">
    <property type="term" value="P:adenylate cyclase-modulating G protein-coupled receptor signaling pathway"/>
    <property type="evidence" value="ECO:0007669"/>
    <property type="project" value="TreeGrafter"/>
</dbReference>
<feature type="transmembrane region" description="Helical" evidence="8">
    <location>
        <begin position="139"/>
        <end position="163"/>
    </location>
</feature>
<dbReference type="Pfam" id="PF00002">
    <property type="entry name" value="7tm_2"/>
    <property type="match status" value="1"/>
</dbReference>
<dbReference type="GO" id="GO:0017046">
    <property type="term" value="F:peptide hormone binding"/>
    <property type="evidence" value="ECO:0007669"/>
    <property type="project" value="TreeGrafter"/>
</dbReference>
<feature type="domain" description="G-protein coupled receptors family 2 profile 1" evidence="9">
    <location>
        <begin position="43"/>
        <end position="124"/>
    </location>
</feature>
<keyword evidence="4 8" id="KW-0812">Transmembrane</keyword>
<keyword evidence="6 8" id="KW-0472">Membrane</keyword>
<accession>A0A401NXC0</accession>
<dbReference type="SUPFAM" id="SSF111418">
    <property type="entry name" value="Hormone receptor domain"/>
    <property type="match status" value="1"/>
</dbReference>
<proteinExistence type="inferred from homology"/>
<name>A0A401NXC0_SCYTO</name>
<dbReference type="PROSITE" id="PS00649">
    <property type="entry name" value="G_PROTEIN_RECEP_F2_1"/>
    <property type="match status" value="1"/>
</dbReference>
<evidence type="ECO:0000256" key="2">
    <source>
        <dbReference type="ARBA" id="ARBA00005314"/>
    </source>
</evidence>
<evidence type="ECO:0000259" key="9">
    <source>
        <dbReference type="PROSITE" id="PS50227"/>
    </source>
</evidence>
<keyword evidence="5 8" id="KW-1133">Transmembrane helix</keyword>
<sequence>MRGRSGLSALGVICCYIGLNPQINADGITKEEQIYLLIAEKASCDQHILNKSEEDGSCSPEWDGLTCWPSGLAGELTAVPCPSYIYDFNHNGFAYRQCEDDAKWKFVENLNRTWTNYTECITFLQTDNSNRQDLFERLYVMYTVGYSVSLCSLTIAIMIIGYFK</sequence>
<dbReference type="Proteomes" id="UP000288216">
    <property type="component" value="Unassembled WGS sequence"/>
</dbReference>
<dbReference type="Pfam" id="PF02793">
    <property type="entry name" value="HRM"/>
    <property type="match status" value="1"/>
</dbReference>
<dbReference type="STRING" id="75743.A0A401NXC0"/>
<keyword evidence="7" id="KW-0325">Glycoprotein</keyword>
<dbReference type="InterPro" id="IPR000832">
    <property type="entry name" value="GPCR_2_secretin-like"/>
</dbReference>
<organism evidence="10 11">
    <name type="scientific">Scyliorhinus torazame</name>
    <name type="common">Cloudy catshark</name>
    <name type="synonym">Catulus torazame</name>
    <dbReference type="NCBI Taxonomy" id="75743"/>
    <lineage>
        <taxon>Eukaryota</taxon>
        <taxon>Metazoa</taxon>
        <taxon>Chordata</taxon>
        <taxon>Craniata</taxon>
        <taxon>Vertebrata</taxon>
        <taxon>Chondrichthyes</taxon>
        <taxon>Elasmobranchii</taxon>
        <taxon>Galeomorphii</taxon>
        <taxon>Galeoidea</taxon>
        <taxon>Carcharhiniformes</taxon>
        <taxon>Scyliorhinidae</taxon>
        <taxon>Scyliorhinus</taxon>
    </lineage>
</organism>
<evidence type="ECO:0000256" key="4">
    <source>
        <dbReference type="ARBA" id="ARBA00022692"/>
    </source>
</evidence>
<comment type="caution">
    <text evidence="10">The sequence shown here is derived from an EMBL/GenBank/DDBJ whole genome shotgun (WGS) entry which is preliminary data.</text>
</comment>
<dbReference type="Gene3D" id="4.10.1240.10">
    <property type="entry name" value="GPCR, family 2, extracellular hormone receptor domain"/>
    <property type="match status" value="1"/>
</dbReference>
<evidence type="ECO:0000313" key="11">
    <source>
        <dbReference type="Proteomes" id="UP000288216"/>
    </source>
</evidence>
<evidence type="ECO:0000313" key="10">
    <source>
        <dbReference type="EMBL" id="GCB65529.1"/>
    </source>
</evidence>
<keyword evidence="11" id="KW-1185">Reference proteome</keyword>
<dbReference type="SMART" id="SM00008">
    <property type="entry name" value="HormR"/>
    <property type="match status" value="1"/>
</dbReference>
<reference evidence="10 11" key="1">
    <citation type="journal article" date="2018" name="Nat. Ecol. Evol.">
        <title>Shark genomes provide insights into elasmobranch evolution and the origin of vertebrates.</title>
        <authorList>
            <person name="Hara Y"/>
            <person name="Yamaguchi K"/>
            <person name="Onimaru K"/>
            <person name="Kadota M"/>
            <person name="Koyanagi M"/>
            <person name="Keeley SD"/>
            <person name="Tatsumi K"/>
            <person name="Tanaka K"/>
            <person name="Motone F"/>
            <person name="Kageyama Y"/>
            <person name="Nozu R"/>
            <person name="Adachi N"/>
            <person name="Nishimura O"/>
            <person name="Nakagawa R"/>
            <person name="Tanegashima C"/>
            <person name="Kiyatake I"/>
            <person name="Matsumoto R"/>
            <person name="Murakumo K"/>
            <person name="Nishida K"/>
            <person name="Terakita A"/>
            <person name="Kuratani S"/>
            <person name="Sato K"/>
            <person name="Hyodo S Kuraku.S."/>
        </authorList>
    </citation>
    <scope>NUCLEOTIDE SEQUENCE [LARGE SCALE GENOMIC DNA]</scope>
</reference>
<evidence type="ECO:0000256" key="3">
    <source>
        <dbReference type="ARBA" id="ARBA00022475"/>
    </source>
</evidence>
<comment type="subcellular location">
    <subcellularLocation>
        <location evidence="1">Cell membrane</location>
        <topology evidence="1">Multi-pass membrane protein</topology>
    </subcellularLocation>
</comment>
<dbReference type="GO" id="GO:0008528">
    <property type="term" value="F:G protein-coupled peptide receptor activity"/>
    <property type="evidence" value="ECO:0007669"/>
    <property type="project" value="TreeGrafter"/>
</dbReference>
<dbReference type="GO" id="GO:0005886">
    <property type="term" value="C:plasma membrane"/>
    <property type="evidence" value="ECO:0007669"/>
    <property type="project" value="UniProtKB-SubCell"/>
</dbReference>
<dbReference type="GO" id="GO:0004991">
    <property type="term" value="F:parathyroid hormone receptor activity"/>
    <property type="evidence" value="ECO:0007669"/>
    <property type="project" value="TreeGrafter"/>
</dbReference>
<dbReference type="PROSITE" id="PS50227">
    <property type="entry name" value="G_PROTEIN_RECEP_F2_3"/>
    <property type="match status" value="1"/>
</dbReference>
<dbReference type="PANTHER" id="PTHR45620:SF7">
    <property type="entry name" value="PARATHYROID HORMONE 2 RECEPTOR"/>
    <property type="match status" value="1"/>
</dbReference>
<evidence type="ECO:0000256" key="7">
    <source>
        <dbReference type="ARBA" id="ARBA00023180"/>
    </source>
</evidence>
<dbReference type="InterPro" id="IPR036445">
    <property type="entry name" value="GPCR_2_extracell_dom_sf"/>
</dbReference>
<evidence type="ECO:0000256" key="5">
    <source>
        <dbReference type="ARBA" id="ARBA00022989"/>
    </source>
</evidence>
<dbReference type="InterPro" id="IPR001879">
    <property type="entry name" value="GPCR_2_extracellular_dom"/>
</dbReference>
<keyword evidence="3" id="KW-1003">Cell membrane</keyword>
<dbReference type="InterPro" id="IPR050332">
    <property type="entry name" value="GPCR_2"/>
</dbReference>
<evidence type="ECO:0000256" key="8">
    <source>
        <dbReference type="SAM" id="Phobius"/>
    </source>
</evidence>
<protein>
    <recommendedName>
        <fullName evidence="9">G-protein coupled receptors family 2 profile 1 domain-containing protein</fullName>
    </recommendedName>
</protein>
<dbReference type="AlphaFoldDB" id="A0A401NXC0"/>
<evidence type="ECO:0000256" key="1">
    <source>
        <dbReference type="ARBA" id="ARBA00004651"/>
    </source>
</evidence>
<dbReference type="OMA" id="ESSLICC"/>
<dbReference type="OrthoDB" id="6160250at2759"/>
<dbReference type="InterPro" id="IPR017983">
    <property type="entry name" value="GPCR_2_secretin-like_CS"/>
</dbReference>
<gene>
    <name evidence="10" type="ORF">scyTo_0007738</name>
</gene>
<dbReference type="FunFam" id="4.10.1240.10:FF:000005">
    <property type="entry name" value="Parathyroid hormone/parathyroid hormone-related peptide receptor"/>
    <property type="match status" value="1"/>
</dbReference>
<dbReference type="EMBL" id="BFAA01002856">
    <property type="protein sequence ID" value="GCB65529.1"/>
    <property type="molecule type" value="Genomic_DNA"/>
</dbReference>
<comment type="similarity">
    <text evidence="2">Belongs to the G-protein coupled receptor 2 family.</text>
</comment>
<dbReference type="PANTHER" id="PTHR45620">
    <property type="entry name" value="PDF RECEPTOR-LIKE PROTEIN-RELATED"/>
    <property type="match status" value="1"/>
</dbReference>